<dbReference type="Proteomes" id="UP000237105">
    <property type="component" value="Unassembled WGS sequence"/>
</dbReference>
<comment type="caution">
    <text evidence="1">The sequence shown here is derived from an EMBL/GenBank/DDBJ whole genome shotgun (WGS) entry which is preliminary data.</text>
</comment>
<proteinExistence type="predicted"/>
<evidence type="ECO:0000313" key="2">
    <source>
        <dbReference type="Proteomes" id="UP000237105"/>
    </source>
</evidence>
<protein>
    <submittedName>
        <fullName evidence="1">Uncharacterized protein</fullName>
    </submittedName>
</protein>
<evidence type="ECO:0000313" key="1">
    <source>
        <dbReference type="EMBL" id="PON61887.1"/>
    </source>
</evidence>
<organism evidence="1 2">
    <name type="scientific">Parasponia andersonii</name>
    <name type="common">Sponia andersonii</name>
    <dbReference type="NCBI Taxonomy" id="3476"/>
    <lineage>
        <taxon>Eukaryota</taxon>
        <taxon>Viridiplantae</taxon>
        <taxon>Streptophyta</taxon>
        <taxon>Embryophyta</taxon>
        <taxon>Tracheophyta</taxon>
        <taxon>Spermatophyta</taxon>
        <taxon>Magnoliopsida</taxon>
        <taxon>eudicotyledons</taxon>
        <taxon>Gunneridae</taxon>
        <taxon>Pentapetalae</taxon>
        <taxon>rosids</taxon>
        <taxon>fabids</taxon>
        <taxon>Rosales</taxon>
        <taxon>Cannabaceae</taxon>
        <taxon>Parasponia</taxon>
    </lineage>
</organism>
<keyword evidence="2" id="KW-1185">Reference proteome</keyword>
<reference evidence="2" key="1">
    <citation type="submission" date="2016-06" db="EMBL/GenBank/DDBJ databases">
        <title>Parallel loss of symbiosis genes in relatives of nitrogen-fixing non-legume Parasponia.</title>
        <authorList>
            <person name="Van Velzen R."/>
            <person name="Holmer R."/>
            <person name="Bu F."/>
            <person name="Rutten L."/>
            <person name="Van Zeijl A."/>
            <person name="Liu W."/>
            <person name="Santuari L."/>
            <person name="Cao Q."/>
            <person name="Sharma T."/>
            <person name="Shen D."/>
            <person name="Roswanjaya Y."/>
            <person name="Wardhani T."/>
            <person name="Kalhor M.S."/>
            <person name="Jansen J."/>
            <person name="Van den Hoogen J."/>
            <person name="Gungor B."/>
            <person name="Hartog M."/>
            <person name="Hontelez J."/>
            <person name="Verver J."/>
            <person name="Yang W.-C."/>
            <person name="Schijlen E."/>
            <person name="Repin R."/>
            <person name="Schilthuizen M."/>
            <person name="Schranz E."/>
            <person name="Heidstra R."/>
            <person name="Miyata K."/>
            <person name="Fedorova E."/>
            <person name="Kohlen W."/>
            <person name="Bisseling T."/>
            <person name="Smit S."/>
            <person name="Geurts R."/>
        </authorList>
    </citation>
    <scope>NUCLEOTIDE SEQUENCE [LARGE SCALE GENOMIC DNA]</scope>
    <source>
        <strain evidence="2">cv. WU1-14</strain>
    </source>
</reference>
<dbReference type="EMBL" id="JXTB01000118">
    <property type="protein sequence ID" value="PON61887.1"/>
    <property type="molecule type" value="Genomic_DNA"/>
</dbReference>
<feature type="non-terminal residue" evidence="1">
    <location>
        <position position="1"/>
    </location>
</feature>
<sequence>QPTRITQQKPIYLGFDLFGHVLPQSNLFSGSTVFSLAHLSFSDSHPHPLAQLELASVSLRNGLLAAIGSLSNSRGSEVS</sequence>
<gene>
    <name evidence="1" type="ORF">PanWU01x14_143050</name>
</gene>
<dbReference type="AlphaFoldDB" id="A0A2P5CLF0"/>
<name>A0A2P5CLF0_PARAD</name>
<accession>A0A2P5CLF0</accession>